<evidence type="ECO:0000256" key="8">
    <source>
        <dbReference type="ARBA" id="ARBA00023004"/>
    </source>
</evidence>
<evidence type="ECO:0000256" key="2">
    <source>
        <dbReference type="ARBA" id="ARBA00001966"/>
    </source>
</evidence>
<dbReference type="GO" id="GO:0016491">
    <property type="term" value="F:oxidoreductase activity"/>
    <property type="evidence" value="ECO:0007669"/>
    <property type="project" value="UniProtKB-KW"/>
</dbReference>
<evidence type="ECO:0000256" key="1">
    <source>
        <dbReference type="ARBA" id="ARBA00001917"/>
    </source>
</evidence>
<evidence type="ECO:0000256" key="7">
    <source>
        <dbReference type="ARBA" id="ARBA00023002"/>
    </source>
</evidence>
<keyword evidence="4" id="KW-0285">Flavoprotein</keyword>
<dbReference type="SUPFAM" id="SSF51905">
    <property type="entry name" value="FAD/NAD(P)-binding domain"/>
    <property type="match status" value="1"/>
</dbReference>
<dbReference type="RefSeq" id="WP_094606573.1">
    <property type="nucleotide sequence ID" value="NZ_CP155573.1"/>
</dbReference>
<dbReference type="InterPro" id="IPR001155">
    <property type="entry name" value="OxRdtase_FMN_N"/>
</dbReference>
<dbReference type="EMBL" id="CP155573">
    <property type="protein sequence ID" value="XFO68956.1"/>
    <property type="molecule type" value="Genomic_DNA"/>
</dbReference>
<evidence type="ECO:0000259" key="10">
    <source>
        <dbReference type="Pfam" id="PF00724"/>
    </source>
</evidence>
<evidence type="ECO:0000313" key="12">
    <source>
        <dbReference type="EMBL" id="XFO68956.1"/>
    </source>
</evidence>
<keyword evidence="5" id="KW-0288">FMN</keyword>
<dbReference type="InterPro" id="IPR013785">
    <property type="entry name" value="Aldolase_TIM"/>
</dbReference>
<keyword evidence="13" id="KW-1185">Reference proteome</keyword>
<dbReference type="PRINTS" id="PR00469">
    <property type="entry name" value="PNDRDTASEII"/>
</dbReference>
<keyword evidence="6" id="KW-0479">Metal-binding</keyword>
<accession>A0ABZ3ITT2</accession>
<name>A0ABZ3ITT2_9FIRM</name>
<keyword evidence="7 12" id="KW-0560">Oxidoreductase</keyword>
<organism evidence="12 13">
    <name type="scientific">Sporomusa silvacetica DSM 10669</name>
    <dbReference type="NCBI Taxonomy" id="1123289"/>
    <lineage>
        <taxon>Bacteria</taxon>
        <taxon>Bacillati</taxon>
        <taxon>Bacillota</taxon>
        <taxon>Negativicutes</taxon>
        <taxon>Selenomonadales</taxon>
        <taxon>Sporomusaceae</taxon>
        <taxon>Sporomusa</taxon>
    </lineage>
</organism>
<evidence type="ECO:0000313" key="13">
    <source>
        <dbReference type="Proteomes" id="UP000216752"/>
    </source>
</evidence>
<evidence type="ECO:0000256" key="5">
    <source>
        <dbReference type="ARBA" id="ARBA00022643"/>
    </source>
</evidence>
<dbReference type="Gene3D" id="3.50.50.60">
    <property type="entry name" value="FAD/NAD(P)-binding domain"/>
    <property type="match status" value="1"/>
</dbReference>
<reference evidence="12" key="1">
    <citation type="submission" date="2024-05" db="EMBL/GenBank/DDBJ databases">
        <title>Isolation and characterization of Sporomusa carbonis sp. nov., a carboxydotrophic hydrogenogen in the genus of Sporomusa isolated from a charcoal burning pile.</title>
        <authorList>
            <person name="Boeer T."/>
            <person name="Rosenbaum F."/>
            <person name="Eysell L."/>
            <person name="Mueller V."/>
            <person name="Daniel R."/>
            <person name="Poehlein A."/>
        </authorList>
    </citation>
    <scope>NUCLEOTIDE SEQUENCE [LARGE SCALE GENOMIC DNA]</scope>
    <source>
        <strain evidence="12">DSM 10669</strain>
    </source>
</reference>
<dbReference type="Gene3D" id="3.40.50.720">
    <property type="entry name" value="NAD(P)-binding Rossmann-like Domain"/>
    <property type="match status" value="1"/>
</dbReference>
<evidence type="ECO:0000259" key="11">
    <source>
        <dbReference type="Pfam" id="PF07992"/>
    </source>
</evidence>
<dbReference type="PRINTS" id="PR00368">
    <property type="entry name" value="FADPNR"/>
</dbReference>
<evidence type="ECO:0000256" key="4">
    <source>
        <dbReference type="ARBA" id="ARBA00022630"/>
    </source>
</evidence>
<comment type="similarity">
    <text evidence="3">In the N-terminal section; belongs to the NADH:flavin oxidoreductase/NADH oxidase family.</text>
</comment>
<protein>
    <submittedName>
        <fullName evidence="12">NADH oxidase</fullName>
        <ecNumber evidence="12">1.-.-.-</ecNumber>
    </submittedName>
</protein>
<evidence type="ECO:0000256" key="9">
    <source>
        <dbReference type="ARBA" id="ARBA00023014"/>
    </source>
</evidence>
<dbReference type="Pfam" id="PF00724">
    <property type="entry name" value="Oxidored_FMN"/>
    <property type="match status" value="1"/>
</dbReference>
<dbReference type="Gene3D" id="3.20.20.70">
    <property type="entry name" value="Aldolase class I"/>
    <property type="match status" value="1"/>
</dbReference>
<feature type="domain" description="NADH:flavin oxidoreductase/NADH oxidase N-terminal" evidence="10">
    <location>
        <begin position="4"/>
        <end position="332"/>
    </location>
</feature>
<dbReference type="InterPro" id="IPR036188">
    <property type="entry name" value="FAD/NAD-bd_sf"/>
</dbReference>
<evidence type="ECO:0000256" key="6">
    <source>
        <dbReference type="ARBA" id="ARBA00022723"/>
    </source>
</evidence>
<dbReference type="SUPFAM" id="SSF51395">
    <property type="entry name" value="FMN-linked oxidoreductases"/>
    <property type="match status" value="1"/>
</dbReference>
<dbReference type="InterPro" id="IPR051793">
    <property type="entry name" value="NADH:flavin_oxidoreductase"/>
</dbReference>
<dbReference type="PANTHER" id="PTHR42917:SF2">
    <property type="entry name" value="2,4-DIENOYL-COA REDUCTASE [(2E)-ENOYL-COA-PRODUCING]"/>
    <property type="match status" value="1"/>
</dbReference>
<comment type="cofactor">
    <cofactor evidence="1">
        <name>FMN</name>
        <dbReference type="ChEBI" id="CHEBI:58210"/>
    </cofactor>
</comment>
<dbReference type="PANTHER" id="PTHR42917">
    <property type="entry name" value="2,4-DIENOYL-COA REDUCTASE"/>
    <property type="match status" value="1"/>
</dbReference>
<dbReference type="Pfam" id="PF07992">
    <property type="entry name" value="Pyr_redox_2"/>
    <property type="match status" value="1"/>
</dbReference>
<proteinExistence type="inferred from homology"/>
<feature type="domain" description="FAD/NAD(P)-binding" evidence="11">
    <location>
        <begin position="384"/>
        <end position="609"/>
    </location>
</feature>
<sequence length="642" mass="70092">MLKKLFTPYSIGNCLIPNRLVVTAMVTNYNNSDGTATERYIAYHEAKARGGWGLIITEDYSVNEQAMGYKYIAGLWNDSQIASHKAFTDRIHQYESKVFCQIYHAGRQSHAGVNGGVQPVAPSAIPCPWCRDLPRELTIPEIKKIVQDFGDTALRAQKAGFDGIEIHGGHGYLIAEFMSPYANKRIDEYGGNLLNRLRIVKEIIDDIRTKVGPDFPVIMRFSADEVIPGGRDMSETRIIVQFLEKWGLDGLHISSGVYGNHGIAAPMHIPHAWIVQYAEEVKKLVKIPIITVNRINDPFMADNIIAMDKADFVGMGRGSLADPDLPNKAKEGDFESIRYCIGCLQGCTGALASKGTETSVHCLVNPTLGQEYKIDYSKVPVAKKVFVAGGGPGGMEAARAAALKGHEVHLYESNDQLGGQFRSAAYPPFKGELATFTVWQIRELNKLGVNIHLTTTLTADIVKQEKPDAVIVATGATPIMPRIPGIDSPNVFNAQDVLLGKVATGNNIIVAGGGMVGAETAAHLALQQKKVCVVDMLPEIAGDLDGVSREQLLKLLDEYRVEQITNAKVYEICTQGVLLDKHGIITLHPADTVVIALGSRKNDKLYEELEEFTGKKMVIGDAVLPRQAIEAIFEGFEAGLNI</sequence>
<keyword evidence="9" id="KW-0411">Iron-sulfur</keyword>
<dbReference type="InterPro" id="IPR023753">
    <property type="entry name" value="FAD/NAD-binding_dom"/>
</dbReference>
<keyword evidence="8" id="KW-0408">Iron</keyword>
<dbReference type="Proteomes" id="UP000216752">
    <property type="component" value="Chromosome"/>
</dbReference>
<gene>
    <name evidence="12" type="ORF">SPSIL_051840</name>
</gene>
<dbReference type="EC" id="1.-.-.-" evidence="12"/>
<comment type="cofactor">
    <cofactor evidence="2">
        <name>[4Fe-4S] cluster</name>
        <dbReference type="ChEBI" id="CHEBI:49883"/>
    </cofactor>
</comment>
<dbReference type="CDD" id="cd02803">
    <property type="entry name" value="OYE_like_FMN_family"/>
    <property type="match status" value="1"/>
</dbReference>
<evidence type="ECO:0000256" key="3">
    <source>
        <dbReference type="ARBA" id="ARBA00011048"/>
    </source>
</evidence>